<dbReference type="AlphaFoldDB" id="A0A8T0VYC3"/>
<dbReference type="GO" id="GO:0005737">
    <property type="term" value="C:cytoplasm"/>
    <property type="evidence" value="ECO:0007669"/>
    <property type="project" value="TreeGrafter"/>
</dbReference>
<dbReference type="GO" id="GO:0006139">
    <property type="term" value="P:nucleobase-containing compound metabolic process"/>
    <property type="evidence" value="ECO:0007669"/>
    <property type="project" value="InterPro"/>
</dbReference>
<dbReference type="InterPro" id="IPR012337">
    <property type="entry name" value="RNaseH-like_sf"/>
</dbReference>
<dbReference type="GO" id="GO:0008408">
    <property type="term" value="F:3'-5' exonuclease activity"/>
    <property type="evidence" value="ECO:0007669"/>
    <property type="project" value="InterPro"/>
</dbReference>
<evidence type="ECO:0000256" key="2">
    <source>
        <dbReference type="ARBA" id="ARBA00022801"/>
    </source>
</evidence>
<evidence type="ECO:0000256" key="1">
    <source>
        <dbReference type="ARBA" id="ARBA00022722"/>
    </source>
</evidence>
<dbReference type="Proteomes" id="UP000823388">
    <property type="component" value="Chromosome 2K"/>
</dbReference>
<evidence type="ECO:0000313" key="5">
    <source>
        <dbReference type="EMBL" id="KAG2639457.1"/>
    </source>
</evidence>
<dbReference type="Gene3D" id="3.30.420.10">
    <property type="entry name" value="Ribonuclease H-like superfamily/Ribonuclease H"/>
    <property type="match status" value="1"/>
</dbReference>
<reference evidence="5 6" key="1">
    <citation type="submission" date="2020-05" db="EMBL/GenBank/DDBJ databases">
        <title>WGS assembly of Panicum virgatum.</title>
        <authorList>
            <person name="Lovell J.T."/>
            <person name="Jenkins J."/>
            <person name="Shu S."/>
            <person name="Juenger T.E."/>
            <person name="Schmutz J."/>
        </authorList>
    </citation>
    <scope>NUCLEOTIDE SEQUENCE [LARGE SCALE GENOMIC DNA]</scope>
    <source>
        <strain evidence="6">cv. AP13</strain>
    </source>
</reference>
<gene>
    <name evidence="5" type="ORF">PVAP13_2KG011200</name>
</gene>
<evidence type="ECO:0000313" key="6">
    <source>
        <dbReference type="Proteomes" id="UP000823388"/>
    </source>
</evidence>
<comment type="caution">
    <text evidence="5">The sequence shown here is derived from an EMBL/GenBank/DDBJ whole genome shotgun (WGS) entry which is preliminary data.</text>
</comment>
<evidence type="ECO:0000259" key="4">
    <source>
        <dbReference type="Pfam" id="PF01612"/>
    </source>
</evidence>
<proteinExistence type="predicted"/>
<dbReference type="InterPro" id="IPR036397">
    <property type="entry name" value="RNaseH_sf"/>
</dbReference>
<dbReference type="GO" id="GO:0005634">
    <property type="term" value="C:nucleus"/>
    <property type="evidence" value="ECO:0007669"/>
    <property type="project" value="TreeGrafter"/>
</dbReference>
<keyword evidence="1" id="KW-0540">Nuclease</keyword>
<keyword evidence="2" id="KW-0378">Hydrolase</keyword>
<dbReference type="SUPFAM" id="SSF53098">
    <property type="entry name" value="Ribonuclease H-like"/>
    <property type="match status" value="1"/>
</dbReference>
<feature type="domain" description="3'-5' exonuclease" evidence="4">
    <location>
        <begin position="96"/>
        <end position="214"/>
    </location>
</feature>
<sequence>MEFWAVGGWSPLSPLYTCYRLRRSTPSHDAYTVGVYDSRFAALVSARPADARRWVATTRWLHGGLHHAGRLVVGLGVQWTATGLPLHGAPPSPATLQLCVGHRCLVFHLAHADAVPEKLRRFLADPRVTFVGSGSAYDCRILRDHCGLHVARATELRAVAGMGNASLEDMADRFLGYPGIHKPRDVAMSAWHAPRLSPDQVEYACVDAYLAFRLGLVLCPDAHEPSRHPPSTQHITYSSYGFDEEDEEGDGYMSYSGTGSLGAAADIDDIDGDYYQEGCDGDYDQEDEEGCINGDYQEDEAGYNGDDMEDEEGYNGDDMEYDEGYEEYTTGTGIFTDDSKMDGFGEFAGNADNGGGYQACEYLGHSEVVLDNGEDALAQDDDWYDEEVDYGCDQDGE</sequence>
<dbReference type="Pfam" id="PF01612">
    <property type="entry name" value="DNA_pol_A_exo1"/>
    <property type="match status" value="1"/>
</dbReference>
<dbReference type="CDD" id="cd06141">
    <property type="entry name" value="WRN_exo"/>
    <property type="match status" value="1"/>
</dbReference>
<dbReference type="PANTHER" id="PTHR13620:SF57">
    <property type="entry name" value="OS07G0112400 PROTEIN"/>
    <property type="match status" value="1"/>
</dbReference>
<accession>A0A8T0VYC3</accession>
<dbReference type="GO" id="GO:0003676">
    <property type="term" value="F:nucleic acid binding"/>
    <property type="evidence" value="ECO:0007669"/>
    <property type="project" value="InterPro"/>
</dbReference>
<keyword evidence="6" id="KW-1185">Reference proteome</keyword>
<protein>
    <recommendedName>
        <fullName evidence="4">3'-5' exonuclease domain-containing protein</fullName>
    </recommendedName>
</protein>
<dbReference type="InterPro" id="IPR002562">
    <property type="entry name" value="3'-5'_exonuclease_dom"/>
</dbReference>
<name>A0A8T0VYC3_PANVG</name>
<evidence type="ECO:0000256" key="3">
    <source>
        <dbReference type="SAM" id="MobiDB-lite"/>
    </source>
</evidence>
<organism evidence="5 6">
    <name type="scientific">Panicum virgatum</name>
    <name type="common">Blackwell switchgrass</name>
    <dbReference type="NCBI Taxonomy" id="38727"/>
    <lineage>
        <taxon>Eukaryota</taxon>
        <taxon>Viridiplantae</taxon>
        <taxon>Streptophyta</taxon>
        <taxon>Embryophyta</taxon>
        <taxon>Tracheophyta</taxon>
        <taxon>Spermatophyta</taxon>
        <taxon>Magnoliopsida</taxon>
        <taxon>Liliopsida</taxon>
        <taxon>Poales</taxon>
        <taxon>Poaceae</taxon>
        <taxon>PACMAD clade</taxon>
        <taxon>Panicoideae</taxon>
        <taxon>Panicodae</taxon>
        <taxon>Paniceae</taxon>
        <taxon>Panicinae</taxon>
        <taxon>Panicum</taxon>
        <taxon>Panicum sect. Hiantes</taxon>
    </lineage>
</organism>
<dbReference type="PANTHER" id="PTHR13620">
    <property type="entry name" value="3-5 EXONUCLEASE"/>
    <property type="match status" value="1"/>
</dbReference>
<dbReference type="InterPro" id="IPR051132">
    <property type="entry name" value="3-5_Exonuclease_domain"/>
</dbReference>
<feature type="region of interest" description="Disordered" evidence="3">
    <location>
        <begin position="377"/>
        <end position="397"/>
    </location>
</feature>
<dbReference type="EMBL" id="CM029039">
    <property type="protein sequence ID" value="KAG2639457.1"/>
    <property type="molecule type" value="Genomic_DNA"/>
</dbReference>